<evidence type="ECO:0000259" key="3">
    <source>
        <dbReference type="PROSITE" id="PS50113"/>
    </source>
</evidence>
<dbReference type="PROSITE" id="PS50113">
    <property type="entry name" value="PAC"/>
    <property type="match status" value="1"/>
</dbReference>
<dbReference type="InterPro" id="IPR001610">
    <property type="entry name" value="PAC"/>
</dbReference>
<dbReference type="EMBL" id="CP072110">
    <property type="protein sequence ID" value="QTH63219.1"/>
    <property type="molecule type" value="Genomic_DNA"/>
</dbReference>
<evidence type="ECO:0000259" key="4">
    <source>
        <dbReference type="PROSITE" id="PS50887"/>
    </source>
</evidence>
<dbReference type="AlphaFoldDB" id="A0A975DAK1"/>
<dbReference type="GO" id="GO:0003824">
    <property type="term" value="F:catalytic activity"/>
    <property type="evidence" value="ECO:0007669"/>
    <property type="project" value="UniProtKB-ARBA"/>
</dbReference>
<dbReference type="SMART" id="SM00086">
    <property type="entry name" value="PAC"/>
    <property type="match status" value="1"/>
</dbReference>
<protein>
    <submittedName>
        <fullName evidence="5">Diguanylate cyclase</fullName>
    </submittedName>
</protein>
<dbReference type="PANTHER" id="PTHR46663">
    <property type="entry name" value="DIGUANYLATE CYCLASE DGCT-RELATED"/>
    <property type="match status" value="1"/>
</dbReference>
<dbReference type="KEGG" id="psym:J1N51_10775"/>
<feature type="domain" description="GGDEF" evidence="4">
    <location>
        <begin position="291"/>
        <end position="425"/>
    </location>
</feature>
<keyword evidence="6" id="KW-1185">Reference proteome</keyword>
<dbReference type="SMART" id="SM00091">
    <property type="entry name" value="PAS"/>
    <property type="match status" value="2"/>
</dbReference>
<dbReference type="Gene3D" id="3.30.450.20">
    <property type="entry name" value="PAS domain"/>
    <property type="match status" value="1"/>
</dbReference>
<dbReference type="SUPFAM" id="SSF55073">
    <property type="entry name" value="Nucleotide cyclase"/>
    <property type="match status" value="1"/>
</dbReference>
<reference evidence="5" key="1">
    <citation type="submission" date="2021-03" db="EMBL/GenBank/DDBJ databases">
        <title>Description of Psychrosphaera ytuae sp. nov. isolated from deep sea sediment of South China Sea.</title>
        <authorList>
            <person name="Zhang J."/>
            <person name="Xu X.-D."/>
        </authorList>
    </citation>
    <scope>NUCLEOTIDE SEQUENCE</scope>
    <source>
        <strain evidence="5">MTZ26</strain>
    </source>
</reference>
<evidence type="ECO:0000259" key="2">
    <source>
        <dbReference type="PROSITE" id="PS50112"/>
    </source>
</evidence>
<evidence type="ECO:0000313" key="5">
    <source>
        <dbReference type="EMBL" id="QTH63219.1"/>
    </source>
</evidence>
<feature type="domain" description="PAS" evidence="2">
    <location>
        <begin position="132"/>
        <end position="204"/>
    </location>
</feature>
<feature type="domain" description="PAC" evidence="3">
    <location>
        <begin position="205"/>
        <end position="259"/>
    </location>
</feature>
<gene>
    <name evidence="5" type="ORF">J1N51_10775</name>
</gene>
<dbReference type="FunFam" id="3.30.70.270:FF:000001">
    <property type="entry name" value="Diguanylate cyclase domain protein"/>
    <property type="match status" value="1"/>
</dbReference>
<dbReference type="Pfam" id="PF13426">
    <property type="entry name" value="PAS_9"/>
    <property type="match status" value="1"/>
</dbReference>
<accession>A0A975DAK1</accession>
<comment type="cofactor">
    <cofactor evidence="1">
        <name>Mg(2+)</name>
        <dbReference type="ChEBI" id="CHEBI:18420"/>
    </cofactor>
</comment>
<dbReference type="Pfam" id="PF13188">
    <property type="entry name" value="PAS_8"/>
    <property type="match status" value="1"/>
</dbReference>
<evidence type="ECO:0000313" key="6">
    <source>
        <dbReference type="Proteomes" id="UP000682739"/>
    </source>
</evidence>
<dbReference type="CDD" id="cd00130">
    <property type="entry name" value="PAS"/>
    <property type="match status" value="1"/>
</dbReference>
<organism evidence="5 6">
    <name type="scientific">Psychrosphaera ytuae</name>
    <dbReference type="NCBI Taxonomy" id="2820710"/>
    <lineage>
        <taxon>Bacteria</taxon>
        <taxon>Pseudomonadati</taxon>
        <taxon>Pseudomonadota</taxon>
        <taxon>Gammaproteobacteria</taxon>
        <taxon>Alteromonadales</taxon>
        <taxon>Pseudoalteromonadaceae</taxon>
        <taxon>Psychrosphaera</taxon>
    </lineage>
</organism>
<dbReference type="NCBIfam" id="TIGR00229">
    <property type="entry name" value="sensory_box"/>
    <property type="match status" value="1"/>
</dbReference>
<dbReference type="Gene3D" id="3.30.70.270">
    <property type="match status" value="1"/>
</dbReference>
<dbReference type="RefSeq" id="WP_208831229.1">
    <property type="nucleotide sequence ID" value="NZ_CP072110.1"/>
</dbReference>
<dbReference type="InterPro" id="IPR035965">
    <property type="entry name" value="PAS-like_dom_sf"/>
</dbReference>
<dbReference type="NCBIfam" id="TIGR00254">
    <property type="entry name" value="GGDEF"/>
    <property type="match status" value="1"/>
</dbReference>
<dbReference type="InterPro" id="IPR000014">
    <property type="entry name" value="PAS"/>
</dbReference>
<dbReference type="PANTHER" id="PTHR46663:SF4">
    <property type="entry name" value="DIGUANYLATE CYCLASE DGCT-RELATED"/>
    <property type="match status" value="1"/>
</dbReference>
<dbReference type="InterPro" id="IPR029787">
    <property type="entry name" value="Nucleotide_cyclase"/>
</dbReference>
<dbReference type="Pfam" id="PF00990">
    <property type="entry name" value="GGDEF"/>
    <property type="match status" value="1"/>
</dbReference>
<proteinExistence type="predicted"/>
<dbReference type="PROSITE" id="PS50112">
    <property type="entry name" value="PAS"/>
    <property type="match status" value="1"/>
</dbReference>
<dbReference type="CDD" id="cd01949">
    <property type="entry name" value="GGDEF"/>
    <property type="match status" value="1"/>
</dbReference>
<dbReference type="InterPro" id="IPR052163">
    <property type="entry name" value="DGC-Regulatory_Protein"/>
</dbReference>
<dbReference type="PROSITE" id="PS50887">
    <property type="entry name" value="GGDEF"/>
    <property type="match status" value="1"/>
</dbReference>
<evidence type="ECO:0000256" key="1">
    <source>
        <dbReference type="ARBA" id="ARBA00001946"/>
    </source>
</evidence>
<dbReference type="SUPFAM" id="SSF55785">
    <property type="entry name" value="PYP-like sensor domain (PAS domain)"/>
    <property type="match status" value="1"/>
</dbReference>
<dbReference type="InterPro" id="IPR043128">
    <property type="entry name" value="Rev_trsase/Diguanyl_cyclase"/>
</dbReference>
<name>A0A975DAK1_9GAMM</name>
<dbReference type="SMART" id="SM00267">
    <property type="entry name" value="GGDEF"/>
    <property type="match status" value="1"/>
</dbReference>
<dbReference type="InterPro" id="IPR000700">
    <property type="entry name" value="PAS-assoc_C"/>
</dbReference>
<sequence length="428" mass="48246">MKLKINHEQLLDGLSVGIIAFNVDAEITYANGKAIAWLGLVCEVDSRRLVQPTWQIVDKFGEPLPFEKYPGYLAAHSDEPIENYEIGVFNHLENCLYWFLCDAYKSPTERKGTYHYVVTFTNITAQKELIPFKEVVEHANDAVIVSDAIDLKGSGPSIVYVNKEFTRLTGYSYEEAIGRTTDIVQGEKTSPVAKKHIIECLSQGKPVREEIINYTKSGQPYWIDVNIVPLKNDSGVVTHYAAIERDITKIKDKAFNLEKLAKTDALTEVLNRRGLNQDGERFINLARHNEKSFVVAVMDIDRFKNVNDTHGHDVGDVVLKSLADILVDNIRTRDLVSRMGGEEFVILLEGDSLPLMIQKIENLRQLIEKHVTIIKDDLSIQVTCSFGIAVAEEGVDLLRHYLKLADVALYQSKNSGRNKISVANYDHP</sequence>
<dbReference type="Proteomes" id="UP000682739">
    <property type="component" value="Chromosome"/>
</dbReference>
<dbReference type="InterPro" id="IPR000160">
    <property type="entry name" value="GGDEF_dom"/>
</dbReference>